<feature type="compositionally biased region" description="Basic and acidic residues" evidence="1">
    <location>
        <begin position="52"/>
        <end position="65"/>
    </location>
</feature>
<comment type="caution">
    <text evidence="3">The sequence shown here is derived from an EMBL/GenBank/DDBJ whole genome shotgun (WGS) entry which is preliminary data.</text>
</comment>
<accession>A0A812AQL1</accession>
<evidence type="ECO:0000256" key="2">
    <source>
        <dbReference type="SAM" id="SignalP"/>
    </source>
</evidence>
<dbReference type="AlphaFoldDB" id="A0A812AQL1"/>
<evidence type="ECO:0000313" key="3">
    <source>
        <dbReference type="EMBL" id="CAE1153018.1"/>
    </source>
</evidence>
<name>A0A812AQL1_ACAPH</name>
<keyword evidence="2" id="KW-0732">Signal</keyword>
<organism evidence="3 4">
    <name type="scientific">Acanthosepion pharaonis</name>
    <name type="common">Pharaoh cuttlefish</name>
    <name type="synonym">Sepia pharaonis</name>
    <dbReference type="NCBI Taxonomy" id="158019"/>
    <lineage>
        <taxon>Eukaryota</taxon>
        <taxon>Metazoa</taxon>
        <taxon>Spiralia</taxon>
        <taxon>Lophotrochozoa</taxon>
        <taxon>Mollusca</taxon>
        <taxon>Cephalopoda</taxon>
        <taxon>Coleoidea</taxon>
        <taxon>Decapodiformes</taxon>
        <taxon>Sepiida</taxon>
        <taxon>Sepiina</taxon>
        <taxon>Sepiidae</taxon>
        <taxon>Acanthosepion</taxon>
    </lineage>
</organism>
<dbReference type="Proteomes" id="UP000597762">
    <property type="component" value="Unassembled WGS sequence"/>
</dbReference>
<feature type="compositionally biased region" description="Low complexity" evidence="1">
    <location>
        <begin position="66"/>
        <end position="76"/>
    </location>
</feature>
<sequence length="184" mass="19514">MSSLPSLSFFKLLHTSISLSLSLSLSVNPLDSFLFLFTGYTPTKEATNTREAATKEGEASKEGEGKAAAPKTAATEAARRIREDEEEDVPQQKRSGRSRVESVSPSSPKGSMVLPKAKSLPTSPSCALSPTPSISSLSLLSIPSHIHFFSSPPFKGEKEVPDAICLNDVNQVSQSEGKGFEGSG</sequence>
<protein>
    <submittedName>
        <fullName evidence="3">Uncharacterized protein</fullName>
    </submittedName>
</protein>
<feature type="signal peptide" evidence="2">
    <location>
        <begin position="1"/>
        <end position="22"/>
    </location>
</feature>
<feature type="chain" id="PRO_5033047407" evidence="2">
    <location>
        <begin position="23"/>
        <end position="184"/>
    </location>
</feature>
<keyword evidence="4" id="KW-1185">Reference proteome</keyword>
<gene>
    <name evidence="3" type="ORF">SPHA_3665</name>
</gene>
<feature type="region of interest" description="Disordered" evidence="1">
    <location>
        <begin position="47"/>
        <end position="132"/>
    </location>
</feature>
<evidence type="ECO:0000313" key="4">
    <source>
        <dbReference type="Proteomes" id="UP000597762"/>
    </source>
</evidence>
<dbReference type="EMBL" id="CAHIKZ030000111">
    <property type="protein sequence ID" value="CAE1153018.1"/>
    <property type="molecule type" value="Genomic_DNA"/>
</dbReference>
<proteinExistence type="predicted"/>
<evidence type="ECO:0000256" key="1">
    <source>
        <dbReference type="SAM" id="MobiDB-lite"/>
    </source>
</evidence>
<reference evidence="3" key="1">
    <citation type="submission" date="2021-01" db="EMBL/GenBank/DDBJ databases">
        <authorList>
            <person name="Li R."/>
            <person name="Bekaert M."/>
        </authorList>
    </citation>
    <scope>NUCLEOTIDE SEQUENCE</scope>
    <source>
        <strain evidence="3">Farmed</strain>
    </source>
</reference>